<keyword evidence="2" id="KW-1185">Reference proteome</keyword>
<gene>
    <name evidence="1" type="ORF">SCLCIDRAFT_1224914</name>
</gene>
<name>A0A0C3D3L9_9AGAM</name>
<dbReference type="InParanoid" id="A0A0C3D3L9"/>
<proteinExistence type="predicted"/>
<dbReference type="AlphaFoldDB" id="A0A0C3D3L9"/>
<reference evidence="1 2" key="1">
    <citation type="submission" date="2014-04" db="EMBL/GenBank/DDBJ databases">
        <authorList>
            <consortium name="DOE Joint Genome Institute"/>
            <person name="Kuo A."/>
            <person name="Kohler A."/>
            <person name="Nagy L.G."/>
            <person name="Floudas D."/>
            <person name="Copeland A."/>
            <person name="Barry K.W."/>
            <person name="Cichocki N."/>
            <person name="Veneault-Fourrey C."/>
            <person name="LaButti K."/>
            <person name="Lindquist E.A."/>
            <person name="Lipzen A."/>
            <person name="Lundell T."/>
            <person name="Morin E."/>
            <person name="Murat C."/>
            <person name="Sun H."/>
            <person name="Tunlid A."/>
            <person name="Henrissat B."/>
            <person name="Grigoriev I.V."/>
            <person name="Hibbett D.S."/>
            <person name="Martin F."/>
            <person name="Nordberg H.P."/>
            <person name="Cantor M.N."/>
            <person name="Hua S.X."/>
        </authorList>
    </citation>
    <scope>NUCLEOTIDE SEQUENCE [LARGE SCALE GENOMIC DNA]</scope>
    <source>
        <strain evidence="1 2">Foug A</strain>
    </source>
</reference>
<dbReference type="HOGENOM" id="CLU_2456078_0_0_1"/>
<accession>A0A0C3D3L9</accession>
<evidence type="ECO:0000313" key="1">
    <source>
        <dbReference type="EMBL" id="KIM51004.1"/>
    </source>
</evidence>
<reference evidence="2" key="2">
    <citation type="submission" date="2015-01" db="EMBL/GenBank/DDBJ databases">
        <title>Evolutionary Origins and Diversification of the Mycorrhizal Mutualists.</title>
        <authorList>
            <consortium name="DOE Joint Genome Institute"/>
            <consortium name="Mycorrhizal Genomics Consortium"/>
            <person name="Kohler A."/>
            <person name="Kuo A."/>
            <person name="Nagy L.G."/>
            <person name="Floudas D."/>
            <person name="Copeland A."/>
            <person name="Barry K.W."/>
            <person name="Cichocki N."/>
            <person name="Veneault-Fourrey C."/>
            <person name="LaButti K."/>
            <person name="Lindquist E.A."/>
            <person name="Lipzen A."/>
            <person name="Lundell T."/>
            <person name="Morin E."/>
            <person name="Murat C."/>
            <person name="Riley R."/>
            <person name="Ohm R."/>
            <person name="Sun H."/>
            <person name="Tunlid A."/>
            <person name="Henrissat B."/>
            <person name="Grigoriev I.V."/>
            <person name="Hibbett D.S."/>
            <person name="Martin F."/>
        </authorList>
    </citation>
    <scope>NUCLEOTIDE SEQUENCE [LARGE SCALE GENOMIC DNA]</scope>
    <source>
        <strain evidence="2">Foug A</strain>
    </source>
</reference>
<evidence type="ECO:0000313" key="2">
    <source>
        <dbReference type="Proteomes" id="UP000053989"/>
    </source>
</evidence>
<dbReference type="Proteomes" id="UP000053989">
    <property type="component" value="Unassembled WGS sequence"/>
</dbReference>
<dbReference type="EMBL" id="KN822297">
    <property type="protein sequence ID" value="KIM51004.1"/>
    <property type="molecule type" value="Genomic_DNA"/>
</dbReference>
<sequence>MTRTVRNPGRKIHTYCLSCGYGGPSTGTASDSVPSVGMDTSVILWLPEAQTNPESNLFSCTLCVNSGLLRWASSEHWNEAELLTFVPVS</sequence>
<organism evidence="1 2">
    <name type="scientific">Scleroderma citrinum Foug A</name>
    <dbReference type="NCBI Taxonomy" id="1036808"/>
    <lineage>
        <taxon>Eukaryota</taxon>
        <taxon>Fungi</taxon>
        <taxon>Dikarya</taxon>
        <taxon>Basidiomycota</taxon>
        <taxon>Agaricomycotina</taxon>
        <taxon>Agaricomycetes</taxon>
        <taxon>Agaricomycetidae</taxon>
        <taxon>Boletales</taxon>
        <taxon>Sclerodermatineae</taxon>
        <taxon>Sclerodermataceae</taxon>
        <taxon>Scleroderma</taxon>
    </lineage>
</organism>
<protein>
    <submittedName>
        <fullName evidence="1">Uncharacterized protein</fullName>
    </submittedName>
</protein>